<feature type="domain" description="POTRA" evidence="12">
    <location>
        <begin position="192"/>
        <end position="259"/>
    </location>
</feature>
<gene>
    <name evidence="14" type="ORF">Llon_1071</name>
</gene>
<dbReference type="PATRIC" id="fig|45068.5.peg.1156"/>
<comment type="caution">
    <text evidence="14">The sequence shown here is derived from an EMBL/GenBank/DDBJ whole genome shotgun (WGS) entry which is preliminary data.</text>
</comment>
<evidence type="ECO:0000259" key="11">
    <source>
        <dbReference type="Pfam" id="PF01103"/>
    </source>
</evidence>
<evidence type="ECO:0000313" key="14">
    <source>
        <dbReference type="EMBL" id="KTD21906.1"/>
    </source>
</evidence>
<dbReference type="Gene3D" id="2.40.160.50">
    <property type="entry name" value="membrane protein fhac: a member of the omp85/tpsb transporter family"/>
    <property type="match status" value="1"/>
</dbReference>
<sequence length="570" mass="63467">MIQYFSKNGLFRKTVSLVLFFLIQKSVYAANFKITGIKGEPLQNVRYRLSELYQDKPLTTVPRKELQAQIEKALHPYGFFRPKISFAVSSEGTPFRIQITPGPQLHIATMTIQVTGEGADNAEIRQALRDLPLKAGQPLNNPIYEEAKENIQTAAEHQGYLHGIFEKAEVLIDLNRYRADITLIYNTGPQFYFGQLKFDPTHISKELLYRYVPFEMGQPYSTDKVLALESNLSASGYFKSVIVKPEMNSRRLVPVNVHLEAVNRINYTLGIGYGTDTGPRGRVGLHVVPVNSAGHKFNAIAQGSLQENALLAQYIIPGRDPLHDKYSVSASFSNLDYSSGYANSALLSLAHQHLKTNHQRVISLNALHERFNYTNTPKTEKTLLYPKATLTWRKVTDQLFSPSGYNITLNGLAASKLLLSEINLAQASIDVKAALTVKPIRTRFFVHGIQGFTAVNDIENLPLSLALLLGGAENLKAYSYNSVGPGKILSFIGGEIQKETFEKWYLVGFLDAGDVYNPGIKDFKYDAGIALMWVSPVGPIKVGVAQAINRDFQRIDGRNPKLVINMGPDL</sequence>
<evidence type="ECO:0000256" key="2">
    <source>
        <dbReference type="ARBA" id="ARBA00010248"/>
    </source>
</evidence>
<organism evidence="14 15">
    <name type="scientific">Legionella londiniensis</name>
    <dbReference type="NCBI Taxonomy" id="45068"/>
    <lineage>
        <taxon>Bacteria</taxon>
        <taxon>Pseudomonadati</taxon>
        <taxon>Pseudomonadota</taxon>
        <taxon>Gammaproteobacteria</taxon>
        <taxon>Legionellales</taxon>
        <taxon>Legionellaceae</taxon>
        <taxon>Legionella</taxon>
    </lineage>
</organism>
<comment type="subunit">
    <text evidence="10">Interacts with TamB to form the translocation and assembly module (TAM).</text>
</comment>
<evidence type="ECO:0000256" key="9">
    <source>
        <dbReference type="ARBA" id="ARBA00033063"/>
    </source>
</evidence>
<evidence type="ECO:0000313" key="15">
    <source>
        <dbReference type="Proteomes" id="UP000054997"/>
    </source>
</evidence>
<dbReference type="STRING" id="45068.Llon_1071"/>
<comment type="similarity">
    <text evidence="2">Belongs to the TamA family.</text>
</comment>
<reference evidence="14 15" key="1">
    <citation type="submission" date="2015-11" db="EMBL/GenBank/DDBJ databases">
        <title>Genomic analysis of 38 Legionella species identifies large and diverse effector repertoires.</title>
        <authorList>
            <person name="Burstein D."/>
            <person name="Amaro F."/>
            <person name="Zusman T."/>
            <person name="Lifshitz Z."/>
            <person name="Cohen O."/>
            <person name="Gilbert J.A."/>
            <person name="Pupko T."/>
            <person name="Shuman H.A."/>
            <person name="Segal G."/>
        </authorList>
    </citation>
    <scope>NUCLEOTIDE SEQUENCE [LARGE SCALE GENOMIC DNA]</scope>
    <source>
        <strain evidence="14 15">ATCC 49505</strain>
    </source>
</reference>
<dbReference type="AlphaFoldDB" id="A0A0W0VP09"/>
<dbReference type="InterPro" id="IPR039910">
    <property type="entry name" value="D15-like"/>
</dbReference>
<dbReference type="InterPro" id="IPR000184">
    <property type="entry name" value="Bac_surfAg_D15"/>
</dbReference>
<dbReference type="GO" id="GO:0009306">
    <property type="term" value="P:protein secretion"/>
    <property type="evidence" value="ECO:0007669"/>
    <property type="project" value="TreeGrafter"/>
</dbReference>
<evidence type="ECO:0000256" key="6">
    <source>
        <dbReference type="ARBA" id="ARBA00022729"/>
    </source>
</evidence>
<protein>
    <recommendedName>
        <fullName evidence="3">Translocation and assembly module subunit TamA</fullName>
    </recommendedName>
    <alternativeName>
        <fullName evidence="9">Autotransporter assembly factor TamA</fullName>
    </alternativeName>
</protein>
<dbReference type="PANTHER" id="PTHR12815">
    <property type="entry name" value="SORTING AND ASSEMBLY MACHINERY SAMM50 PROTEIN FAMILY MEMBER"/>
    <property type="match status" value="1"/>
</dbReference>
<keyword evidence="6" id="KW-0732">Signal</keyword>
<keyword evidence="8" id="KW-0998">Cell outer membrane</keyword>
<evidence type="ECO:0000256" key="5">
    <source>
        <dbReference type="ARBA" id="ARBA00022692"/>
    </source>
</evidence>
<evidence type="ECO:0000256" key="7">
    <source>
        <dbReference type="ARBA" id="ARBA00023136"/>
    </source>
</evidence>
<dbReference type="Proteomes" id="UP000054997">
    <property type="component" value="Unassembled WGS sequence"/>
</dbReference>
<keyword evidence="4" id="KW-1134">Transmembrane beta strand</keyword>
<evidence type="ECO:0000259" key="12">
    <source>
        <dbReference type="Pfam" id="PF07244"/>
    </source>
</evidence>
<accession>A0A0W0VP09</accession>
<dbReference type="PANTHER" id="PTHR12815:SF47">
    <property type="entry name" value="TRANSLOCATION AND ASSEMBLY MODULE SUBUNIT TAMA"/>
    <property type="match status" value="1"/>
</dbReference>
<evidence type="ECO:0000256" key="3">
    <source>
        <dbReference type="ARBA" id="ARBA00015419"/>
    </source>
</evidence>
<comment type="subcellular location">
    <subcellularLocation>
        <location evidence="1">Cell outer membrane</location>
    </subcellularLocation>
</comment>
<dbReference type="Pfam" id="PF01103">
    <property type="entry name" value="Omp85"/>
    <property type="match status" value="1"/>
</dbReference>
<evidence type="ECO:0000256" key="4">
    <source>
        <dbReference type="ARBA" id="ARBA00022452"/>
    </source>
</evidence>
<evidence type="ECO:0000259" key="13">
    <source>
        <dbReference type="Pfam" id="PF17243"/>
    </source>
</evidence>
<evidence type="ECO:0000256" key="10">
    <source>
        <dbReference type="ARBA" id="ARBA00093548"/>
    </source>
</evidence>
<keyword evidence="7" id="KW-0472">Membrane</keyword>
<keyword evidence="15" id="KW-1185">Reference proteome</keyword>
<feature type="domain" description="Bacterial surface antigen (D15)" evidence="11">
    <location>
        <begin position="347"/>
        <end position="550"/>
    </location>
</feature>
<proteinExistence type="inferred from homology"/>
<dbReference type="GO" id="GO:0009279">
    <property type="term" value="C:cell outer membrane"/>
    <property type="evidence" value="ECO:0007669"/>
    <property type="project" value="UniProtKB-SubCell"/>
</dbReference>
<dbReference type="Pfam" id="PF07244">
    <property type="entry name" value="POTRA"/>
    <property type="match status" value="1"/>
</dbReference>
<keyword evidence="5" id="KW-0812">Transmembrane</keyword>
<evidence type="ECO:0000256" key="1">
    <source>
        <dbReference type="ARBA" id="ARBA00004442"/>
    </source>
</evidence>
<feature type="domain" description="TamA POTRA" evidence="13">
    <location>
        <begin position="32"/>
        <end position="100"/>
    </location>
</feature>
<name>A0A0W0VP09_9GAMM</name>
<dbReference type="Gene3D" id="3.10.20.310">
    <property type="entry name" value="membrane protein fhac"/>
    <property type="match status" value="3"/>
</dbReference>
<evidence type="ECO:0000256" key="8">
    <source>
        <dbReference type="ARBA" id="ARBA00023237"/>
    </source>
</evidence>
<dbReference type="EMBL" id="LNYK01000014">
    <property type="protein sequence ID" value="KTD21906.1"/>
    <property type="molecule type" value="Genomic_DNA"/>
</dbReference>
<dbReference type="GO" id="GO:0097347">
    <property type="term" value="C:TAM protein secretion complex"/>
    <property type="evidence" value="ECO:0007669"/>
    <property type="project" value="TreeGrafter"/>
</dbReference>
<dbReference type="Pfam" id="PF17243">
    <property type="entry name" value="POTRA_TamA_1"/>
    <property type="match status" value="1"/>
</dbReference>
<dbReference type="InterPro" id="IPR035243">
    <property type="entry name" value="TamA_POTRA_Dom_1"/>
</dbReference>
<dbReference type="InterPro" id="IPR010827">
    <property type="entry name" value="BamA/TamA_POTRA"/>
</dbReference>